<sequence>MKWHQNLPEQPEQDFLNFIDNDTPLAKKLREKWLYQLAKQKDWLNYELYYKQTEDVNLQCFYHLASYYQGKNATAFSAAKTLWLTGDSQPPACNQLFELLLKNESFDQNLIKQRIILALDKHNLPLVRYLLKQYKVPRLKDEQQLITIYQNPLRIQQLPFNDLYSHFYLFGLKRMVSLNMPQAFKIWTKVQNSNVLSNDQKQAFLAHVALYKAMRNQDDTSEWFTKVQPAHYNDVLLDWQIRFALKHKQWKQVVALINYFQDQQNPCWQYWSARAKEAMGQLTQAKDIYQELAKSRQYYGFLASLRLNRKFSFENENPISDKTILKPYEPFIDKVKLLYQNRQTLEASRLLNDFVSELPKEDKSALLSWVANELQWHGKSVALSNTQELNNQLSLRFPIPYTSTINSYAKSYQVSQEFIYAIIRQESGFRDDAVSQAGARGLMQVMPATASSVAKQARIDYKDKNQLFSKEKNLNIGVAYIKHLSKRFNDHPALIAAAYNAGPRQVNYWLKNHPVNEMDIWIETLPWRETRNYLKNVIAFYAVYQYRMQHQPNIGSFLKPL</sequence>
<evidence type="ECO:0000313" key="4">
    <source>
        <dbReference type="EMBL" id="STX51179.1"/>
    </source>
</evidence>
<dbReference type="Gene3D" id="1.10.530.10">
    <property type="match status" value="1"/>
</dbReference>
<proteinExistence type="inferred from homology"/>
<evidence type="ECO:0000313" key="5">
    <source>
        <dbReference type="Proteomes" id="UP000254794"/>
    </source>
</evidence>
<comment type="similarity">
    <text evidence="1">Belongs to the transglycosylase Slt family.</text>
</comment>
<dbReference type="PANTHER" id="PTHR37423">
    <property type="entry name" value="SOLUBLE LYTIC MUREIN TRANSGLYCOSYLASE-RELATED"/>
    <property type="match status" value="1"/>
</dbReference>
<dbReference type="SUPFAM" id="SSF48435">
    <property type="entry name" value="Bacterial muramidases"/>
    <property type="match status" value="1"/>
</dbReference>
<evidence type="ECO:0000256" key="2">
    <source>
        <dbReference type="ARBA" id="ARBA00022729"/>
    </source>
</evidence>
<dbReference type="InterPro" id="IPR023346">
    <property type="entry name" value="Lysozyme-like_dom_sf"/>
</dbReference>
<dbReference type="GO" id="GO:0042597">
    <property type="term" value="C:periplasmic space"/>
    <property type="evidence" value="ECO:0007669"/>
    <property type="project" value="InterPro"/>
</dbReference>
<gene>
    <name evidence="4" type="primary">slt</name>
    <name evidence="4" type="ORF">NCTC13316_01272</name>
</gene>
<keyword evidence="2" id="KW-0732">Signal</keyword>
<dbReference type="EMBL" id="UGOD01000001">
    <property type="protein sequence ID" value="STX51179.1"/>
    <property type="molecule type" value="Genomic_DNA"/>
</dbReference>
<reference evidence="4 5" key="1">
    <citation type="submission" date="2018-06" db="EMBL/GenBank/DDBJ databases">
        <authorList>
            <consortium name="Pathogen Informatics"/>
            <person name="Doyle S."/>
        </authorList>
    </citation>
    <scope>NUCLEOTIDE SEQUENCE [LARGE SCALE GENOMIC DNA]</scope>
    <source>
        <strain evidence="4 5">NCTC13316</strain>
    </source>
</reference>
<dbReference type="Gene3D" id="1.25.20.10">
    <property type="entry name" value="Bacterial muramidases"/>
    <property type="match status" value="1"/>
</dbReference>
<keyword evidence="4" id="KW-0456">Lyase</keyword>
<dbReference type="GO" id="GO:0004553">
    <property type="term" value="F:hydrolase activity, hydrolyzing O-glycosyl compounds"/>
    <property type="evidence" value="ECO:0007669"/>
    <property type="project" value="InterPro"/>
</dbReference>
<evidence type="ECO:0000259" key="3">
    <source>
        <dbReference type="Pfam" id="PF01464"/>
    </source>
</evidence>
<dbReference type="InterPro" id="IPR008939">
    <property type="entry name" value="Lytic_TGlycosylase_superhlx_U"/>
</dbReference>
<organism evidence="4 5">
    <name type="scientific">Legionella busanensis</name>
    <dbReference type="NCBI Taxonomy" id="190655"/>
    <lineage>
        <taxon>Bacteria</taxon>
        <taxon>Pseudomonadati</taxon>
        <taxon>Pseudomonadota</taxon>
        <taxon>Gammaproteobacteria</taxon>
        <taxon>Legionellales</taxon>
        <taxon>Legionellaceae</taxon>
        <taxon>Legionella</taxon>
    </lineage>
</organism>
<accession>A0A378JLU3</accession>
<protein>
    <submittedName>
        <fullName evidence="4">Soluble lytic murein transglycosylase</fullName>
        <ecNumber evidence="4">4.2.2.-</ecNumber>
    </submittedName>
</protein>
<evidence type="ECO:0000256" key="1">
    <source>
        <dbReference type="ARBA" id="ARBA00007734"/>
    </source>
</evidence>
<dbReference type="InterPro" id="IPR008258">
    <property type="entry name" value="Transglycosylase_SLT_dom_1"/>
</dbReference>
<dbReference type="SUPFAM" id="SSF53955">
    <property type="entry name" value="Lysozyme-like"/>
    <property type="match status" value="1"/>
</dbReference>
<dbReference type="AlphaFoldDB" id="A0A378JLU3"/>
<dbReference type="Proteomes" id="UP000254794">
    <property type="component" value="Unassembled WGS sequence"/>
</dbReference>
<name>A0A378JLU3_9GAMM</name>
<dbReference type="Pfam" id="PF01464">
    <property type="entry name" value="SLT"/>
    <property type="match status" value="1"/>
</dbReference>
<keyword evidence="5" id="KW-1185">Reference proteome</keyword>
<dbReference type="GO" id="GO:0016829">
    <property type="term" value="F:lyase activity"/>
    <property type="evidence" value="ECO:0007669"/>
    <property type="project" value="UniProtKB-KW"/>
</dbReference>
<dbReference type="CDD" id="cd13401">
    <property type="entry name" value="Slt70-like"/>
    <property type="match status" value="1"/>
</dbReference>
<dbReference type="EC" id="4.2.2.-" evidence="4"/>
<feature type="domain" description="Transglycosylase SLT" evidence="3">
    <location>
        <begin position="404"/>
        <end position="514"/>
    </location>
</feature>
<dbReference type="PANTHER" id="PTHR37423:SF5">
    <property type="entry name" value="SOLUBLE LYTIC MUREIN TRANSGLYCOSYLASE"/>
    <property type="match status" value="1"/>
</dbReference>